<dbReference type="InterPro" id="IPR002869">
    <property type="entry name" value="Pyrv_flavodox_OxRed_cen"/>
</dbReference>
<gene>
    <name evidence="4" type="ordered locus">Sfum_0015</name>
</gene>
<reference evidence="4 5" key="1">
    <citation type="submission" date="2006-10" db="EMBL/GenBank/DDBJ databases">
        <title>Complete sequence of Syntrophobacter fumaroxidans MPOB.</title>
        <authorList>
            <consortium name="US DOE Joint Genome Institute"/>
            <person name="Copeland A."/>
            <person name="Lucas S."/>
            <person name="Lapidus A."/>
            <person name="Barry K."/>
            <person name="Detter J.C."/>
            <person name="Glavina del Rio T."/>
            <person name="Hammon N."/>
            <person name="Israni S."/>
            <person name="Pitluck S."/>
            <person name="Goltsman E.G."/>
            <person name="Martinez M."/>
            <person name="Schmutz J."/>
            <person name="Larimer F."/>
            <person name="Land M."/>
            <person name="Hauser L."/>
            <person name="Kyrpides N."/>
            <person name="Kim E."/>
            <person name="Boone D.R."/>
            <person name="Brockman F."/>
            <person name="Culley D."/>
            <person name="Ferry J."/>
            <person name="Gunsalus R."/>
            <person name="McInerney M.J."/>
            <person name="Morrison M."/>
            <person name="Plugge C."/>
            <person name="Rohlin L."/>
            <person name="Scholten J."/>
            <person name="Sieber J."/>
            <person name="Stams A.J.M."/>
            <person name="Worm P."/>
            <person name="Henstra A.M."/>
            <person name="Richardson P."/>
        </authorList>
    </citation>
    <scope>NUCLEOTIDE SEQUENCE [LARGE SCALE GENOMIC DNA]</scope>
    <source>
        <strain evidence="5">DSM 10017 / MPOB</strain>
    </source>
</reference>
<evidence type="ECO:0000259" key="3">
    <source>
        <dbReference type="Pfam" id="PF01558"/>
    </source>
</evidence>
<dbReference type="OrthoDB" id="9789125at2"/>
<sequence>MTTKHGNSVKAAVAVRKEIIITGFGGQGIVLAGQIVGKAAGLRDRKQSTLTQSYGPEARGGACSAQVIISDQAIHYPYVRKPDILICMSQGGFEKYGGLLGENSILIVDQDLVNPPEARCAAFFSIPATRLAEEMGRKMMANIVMLGFFTAVAGAISTEAARQTVTESVPKGTEELNLAAFNKGYDYGAAVLKGRQKKAEGKKGAL</sequence>
<dbReference type="EC" id="1.2.7.3" evidence="4"/>
<keyword evidence="2" id="KW-0472">Membrane</keyword>
<dbReference type="InterPro" id="IPR019752">
    <property type="entry name" value="Pyrv/ketoisovalerate_OxRed_cat"/>
</dbReference>
<dbReference type="STRING" id="335543.Sfum_0015"/>
<keyword evidence="5" id="KW-1185">Reference proteome</keyword>
<dbReference type="AlphaFoldDB" id="A0LE66"/>
<dbReference type="InParanoid" id="A0LE66"/>
<organism evidence="4 5">
    <name type="scientific">Syntrophobacter fumaroxidans (strain DSM 10017 / MPOB)</name>
    <dbReference type="NCBI Taxonomy" id="335543"/>
    <lineage>
        <taxon>Bacteria</taxon>
        <taxon>Pseudomonadati</taxon>
        <taxon>Thermodesulfobacteriota</taxon>
        <taxon>Syntrophobacteria</taxon>
        <taxon>Syntrophobacterales</taxon>
        <taxon>Syntrophobacteraceae</taxon>
        <taxon>Syntrophobacter</taxon>
    </lineage>
</organism>
<evidence type="ECO:0000313" key="4">
    <source>
        <dbReference type="EMBL" id="ABK15718.1"/>
    </source>
</evidence>
<feature type="transmembrane region" description="Helical" evidence="2">
    <location>
        <begin position="139"/>
        <end position="156"/>
    </location>
</feature>
<dbReference type="Gene3D" id="3.40.920.10">
    <property type="entry name" value="Pyruvate-ferredoxin oxidoreductase, PFOR, domain III"/>
    <property type="match status" value="1"/>
</dbReference>
<dbReference type="PANTHER" id="PTHR42730">
    <property type="entry name" value="2-OXOGLUTARATE SYNTHASE SUBUNIT KORC"/>
    <property type="match status" value="1"/>
</dbReference>
<dbReference type="HOGENOM" id="CLU_087284_0_0_7"/>
<evidence type="ECO:0000313" key="5">
    <source>
        <dbReference type="Proteomes" id="UP000001784"/>
    </source>
</evidence>
<keyword evidence="1 4" id="KW-0560">Oxidoreductase</keyword>
<dbReference type="SUPFAM" id="SSF53323">
    <property type="entry name" value="Pyruvate-ferredoxin oxidoreductase, PFOR, domain III"/>
    <property type="match status" value="1"/>
</dbReference>
<accession>A0LE66</accession>
<dbReference type="RefSeq" id="WP_011696891.1">
    <property type="nucleotide sequence ID" value="NC_008554.1"/>
</dbReference>
<dbReference type="EMBL" id="CP000478">
    <property type="protein sequence ID" value="ABK15718.1"/>
    <property type="molecule type" value="Genomic_DNA"/>
</dbReference>
<dbReference type="KEGG" id="sfu:Sfum_0015"/>
<evidence type="ECO:0000256" key="1">
    <source>
        <dbReference type="ARBA" id="ARBA00023002"/>
    </source>
</evidence>
<dbReference type="PANTHER" id="PTHR42730:SF1">
    <property type="entry name" value="2-OXOGLUTARATE SYNTHASE SUBUNIT KORC"/>
    <property type="match status" value="1"/>
</dbReference>
<dbReference type="Proteomes" id="UP000001784">
    <property type="component" value="Chromosome"/>
</dbReference>
<dbReference type="Pfam" id="PF01558">
    <property type="entry name" value="POR"/>
    <property type="match status" value="1"/>
</dbReference>
<keyword evidence="2" id="KW-0812">Transmembrane</keyword>
<dbReference type="GO" id="GO:0047553">
    <property type="term" value="F:2-oxoglutarate synthase activity"/>
    <property type="evidence" value="ECO:0007669"/>
    <property type="project" value="UniProtKB-EC"/>
</dbReference>
<evidence type="ECO:0000256" key="2">
    <source>
        <dbReference type="SAM" id="Phobius"/>
    </source>
</evidence>
<proteinExistence type="predicted"/>
<protein>
    <submittedName>
        <fullName evidence="4">2-oxoglutarate ferredoxin oxidoreductase, gamma subunit</fullName>
        <ecNumber evidence="4">1.2.7.3</ecNumber>
    </submittedName>
</protein>
<dbReference type="InterPro" id="IPR052554">
    <property type="entry name" value="2-oxoglutarate_synth_KorC"/>
</dbReference>
<dbReference type="eggNOG" id="COG1014">
    <property type="taxonomic scope" value="Bacteria"/>
</dbReference>
<keyword evidence="2" id="KW-1133">Transmembrane helix</keyword>
<feature type="domain" description="Pyruvate/ketoisovalerate oxidoreductase catalytic" evidence="3">
    <location>
        <begin position="25"/>
        <end position="186"/>
    </location>
</feature>
<name>A0LE66_SYNFM</name>